<sequence length="185" mass="19426">MRSLGLDPVADTRATFRALCDAMSRPGTIQAVPTDPADHAVVATLVDHEVSLSTADTELREKLASHGRLDDAEPETADIVHTHGVPTWNVADLTRGTLVEPSEGATVIYRVDGLSADADADLDLTTITLSGPGIPDTRSVAVGLPTEELDAITATQSTYPRGVEAIFTAGDRLLAVPRSVSMEVA</sequence>
<proteinExistence type="predicted"/>
<gene>
    <name evidence="1" type="primary">phnH</name>
    <name evidence="1" type="ORF">ACFSBW_18830</name>
</gene>
<name>A0ABD6DFD3_9EURY</name>
<dbReference type="Gene3D" id="3.40.50.11310">
    <property type="entry name" value="Bacterial phosphonate metabolism protein PhnH"/>
    <property type="match status" value="1"/>
</dbReference>
<reference evidence="1 2" key="1">
    <citation type="journal article" date="2019" name="Int. J. Syst. Evol. Microbiol.">
        <title>The Global Catalogue of Microorganisms (GCM) 10K type strain sequencing project: providing services to taxonomists for standard genome sequencing and annotation.</title>
        <authorList>
            <consortium name="The Broad Institute Genomics Platform"/>
            <consortium name="The Broad Institute Genome Sequencing Center for Infectious Disease"/>
            <person name="Wu L."/>
            <person name="Ma J."/>
        </authorList>
    </citation>
    <scope>NUCLEOTIDE SEQUENCE [LARGE SCALE GENOMIC DNA]</scope>
    <source>
        <strain evidence="1 2">CGMCC 1.10593</strain>
    </source>
</reference>
<comment type="caution">
    <text evidence="1">The sequence shown here is derived from an EMBL/GenBank/DDBJ whole genome shotgun (WGS) entry which is preliminary data.</text>
</comment>
<dbReference type="EMBL" id="JBHUDM010000012">
    <property type="protein sequence ID" value="MFD1643904.1"/>
    <property type="molecule type" value="Genomic_DNA"/>
</dbReference>
<dbReference type="InterPro" id="IPR008772">
    <property type="entry name" value="Phosphonate_metab_PhnH"/>
</dbReference>
<dbReference type="Proteomes" id="UP001597052">
    <property type="component" value="Unassembled WGS sequence"/>
</dbReference>
<dbReference type="Pfam" id="PF05845">
    <property type="entry name" value="PhnH"/>
    <property type="match status" value="1"/>
</dbReference>
<dbReference type="RefSeq" id="WP_256397834.1">
    <property type="nucleotide sequence ID" value="NZ_JANHDJ010000014.1"/>
</dbReference>
<accession>A0ABD6DFD3</accession>
<dbReference type="SUPFAM" id="SSF159709">
    <property type="entry name" value="PhnH-like"/>
    <property type="match status" value="1"/>
</dbReference>
<evidence type="ECO:0000313" key="1">
    <source>
        <dbReference type="EMBL" id="MFD1643904.1"/>
    </source>
</evidence>
<keyword evidence="2" id="KW-1185">Reference proteome</keyword>
<dbReference type="NCBIfam" id="TIGR03292">
    <property type="entry name" value="PhnH_redo"/>
    <property type="match status" value="1"/>
</dbReference>
<protein>
    <submittedName>
        <fullName evidence="1">Phosphonate C-P lyase system protein PhnH</fullName>
    </submittedName>
</protein>
<dbReference type="InterPro" id="IPR038058">
    <property type="entry name" value="PhnH-like_sp"/>
</dbReference>
<organism evidence="1 2">
    <name type="scientific">Halohasta litorea</name>
    <dbReference type="NCBI Taxonomy" id="869891"/>
    <lineage>
        <taxon>Archaea</taxon>
        <taxon>Methanobacteriati</taxon>
        <taxon>Methanobacteriota</taxon>
        <taxon>Stenosarchaea group</taxon>
        <taxon>Halobacteria</taxon>
        <taxon>Halobacteriales</taxon>
        <taxon>Haloferacaceae</taxon>
        <taxon>Halohasta</taxon>
    </lineage>
</organism>
<dbReference type="GO" id="GO:0016829">
    <property type="term" value="F:lyase activity"/>
    <property type="evidence" value="ECO:0007669"/>
    <property type="project" value="UniProtKB-KW"/>
</dbReference>
<evidence type="ECO:0000313" key="2">
    <source>
        <dbReference type="Proteomes" id="UP001597052"/>
    </source>
</evidence>
<keyword evidence="1" id="KW-0456">Lyase</keyword>
<dbReference type="AlphaFoldDB" id="A0ABD6DFD3"/>